<proteinExistence type="predicted"/>
<dbReference type="RefSeq" id="WP_179647054.1">
    <property type="nucleotide sequence ID" value="NZ_OBQF01000001.1"/>
</dbReference>
<name>A0A285U731_9STAP</name>
<organism evidence="1 2">
    <name type="scientific">Salinicoccus kekensis</name>
    <dbReference type="NCBI Taxonomy" id="714307"/>
    <lineage>
        <taxon>Bacteria</taxon>
        <taxon>Bacillati</taxon>
        <taxon>Bacillota</taxon>
        <taxon>Bacilli</taxon>
        <taxon>Bacillales</taxon>
        <taxon>Staphylococcaceae</taxon>
        <taxon>Salinicoccus</taxon>
    </lineage>
</organism>
<protein>
    <submittedName>
        <fullName evidence="1">Uncharacterized protein</fullName>
    </submittedName>
</protein>
<dbReference type="Proteomes" id="UP000219412">
    <property type="component" value="Unassembled WGS sequence"/>
</dbReference>
<sequence>MGQFIEGSRIDEEEYLEFSVYSPEEFINMLNNNENDFINIPTESSTEETLLRAYEEFR</sequence>
<evidence type="ECO:0000313" key="2">
    <source>
        <dbReference type="Proteomes" id="UP000219412"/>
    </source>
</evidence>
<accession>A0A285U731</accession>
<reference evidence="2" key="1">
    <citation type="submission" date="2017-08" db="EMBL/GenBank/DDBJ databases">
        <authorList>
            <person name="Varghese N."/>
            <person name="Submissions S."/>
        </authorList>
    </citation>
    <scope>NUCLEOTIDE SEQUENCE [LARGE SCALE GENOMIC DNA]</scope>
    <source>
        <strain evidence="2">DSM 23173</strain>
    </source>
</reference>
<dbReference type="AlphaFoldDB" id="A0A285U731"/>
<gene>
    <name evidence="1" type="ORF">SAMN05878391_0035</name>
</gene>
<dbReference type="EMBL" id="OBQF01000001">
    <property type="protein sequence ID" value="SOC37639.1"/>
    <property type="molecule type" value="Genomic_DNA"/>
</dbReference>
<evidence type="ECO:0000313" key="1">
    <source>
        <dbReference type="EMBL" id="SOC37639.1"/>
    </source>
</evidence>
<keyword evidence="2" id="KW-1185">Reference proteome</keyword>